<keyword evidence="4" id="KW-1185">Reference proteome</keyword>
<organism evidence="3 4">
    <name type="scientific">Maritimibacter harenae</name>
    <dbReference type="NCBI Taxonomy" id="2606218"/>
    <lineage>
        <taxon>Bacteria</taxon>
        <taxon>Pseudomonadati</taxon>
        <taxon>Pseudomonadota</taxon>
        <taxon>Alphaproteobacteria</taxon>
        <taxon>Rhodobacterales</taxon>
        <taxon>Roseobacteraceae</taxon>
        <taxon>Maritimibacter</taxon>
    </lineage>
</organism>
<dbReference type="AlphaFoldDB" id="A0A845M381"/>
<dbReference type="InterPro" id="IPR011008">
    <property type="entry name" value="Dimeric_a/b-barrel"/>
</dbReference>
<feature type="domain" description="YCII-related" evidence="2">
    <location>
        <begin position="32"/>
        <end position="98"/>
    </location>
</feature>
<dbReference type="EMBL" id="WTUX01000013">
    <property type="protein sequence ID" value="MZR13672.1"/>
    <property type="molecule type" value="Genomic_DNA"/>
</dbReference>
<dbReference type="PANTHER" id="PTHR37828:SF1">
    <property type="entry name" value="YCII-RELATED DOMAIN-CONTAINING PROTEIN"/>
    <property type="match status" value="1"/>
</dbReference>
<dbReference type="PANTHER" id="PTHR37828">
    <property type="entry name" value="GSR2449 PROTEIN"/>
    <property type="match status" value="1"/>
</dbReference>
<proteinExistence type="inferred from homology"/>
<evidence type="ECO:0000256" key="1">
    <source>
        <dbReference type="ARBA" id="ARBA00007689"/>
    </source>
</evidence>
<evidence type="ECO:0000313" key="3">
    <source>
        <dbReference type="EMBL" id="MZR13672.1"/>
    </source>
</evidence>
<dbReference type="Proteomes" id="UP000467322">
    <property type="component" value="Unassembled WGS sequence"/>
</dbReference>
<accession>A0A845M381</accession>
<name>A0A845M381_9RHOB</name>
<gene>
    <name evidence="3" type="ORF">GQE99_11660</name>
</gene>
<comment type="similarity">
    <text evidence="1">Belongs to the YciI family.</text>
</comment>
<reference evidence="3 4" key="1">
    <citation type="submission" date="2019-12" db="EMBL/GenBank/DDBJ databases">
        <title>Maritimibacter sp. nov. sp. isolated from sea sand.</title>
        <authorList>
            <person name="Kim J."/>
            <person name="Jeong S.E."/>
            <person name="Jung H.S."/>
            <person name="Jeon C.O."/>
        </authorList>
    </citation>
    <scope>NUCLEOTIDE SEQUENCE [LARGE SCALE GENOMIC DNA]</scope>
    <source>
        <strain evidence="3 4">DP07</strain>
    </source>
</reference>
<dbReference type="InterPro" id="IPR005545">
    <property type="entry name" value="YCII"/>
</dbReference>
<evidence type="ECO:0000259" key="2">
    <source>
        <dbReference type="Pfam" id="PF03795"/>
    </source>
</evidence>
<dbReference type="RefSeq" id="WP_161351810.1">
    <property type="nucleotide sequence ID" value="NZ_WTUX01000013.1"/>
</dbReference>
<dbReference type="Gene3D" id="3.30.70.1060">
    <property type="entry name" value="Dimeric alpha+beta barrel"/>
    <property type="match status" value="1"/>
</dbReference>
<sequence>MSEPEDTVEDLLGRMMAREFYLVENKLAAEPSELGPVLKDHLLYMIELEKSGVLFLSGPLYDRDGTMTFEGVTILRAKSFEEAERIAARDPFVVSGLRTPKVHKWVVNEGRLNISVSLSNKSASFD</sequence>
<comment type="caution">
    <text evidence="3">The sequence shown here is derived from an EMBL/GenBank/DDBJ whole genome shotgun (WGS) entry which is preliminary data.</text>
</comment>
<evidence type="ECO:0000313" key="4">
    <source>
        <dbReference type="Proteomes" id="UP000467322"/>
    </source>
</evidence>
<dbReference type="Pfam" id="PF03795">
    <property type="entry name" value="YCII"/>
    <property type="match status" value="1"/>
</dbReference>
<dbReference type="SUPFAM" id="SSF54909">
    <property type="entry name" value="Dimeric alpha+beta barrel"/>
    <property type="match status" value="1"/>
</dbReference>
<protein>
    <recommendedName>
        <fullName evidence="2">YCII-related domain-containing protein</fullName>
    </recommendedName>
</protein>